<dbReference type="Proteomes" id="UP000199205">
    <property type="component" value="Unassembled WGS sequence"/>
</dbReference>
<evidence type="ECO:0000313" key="2">
    <source>
        <dbReference type="EMBL" id="SCB10342.1"/>
    </source>
</evidence>
<gene>
    <name evidence="2" type="ORF">GA0061101_101478</name>
</gene>
<dbReference type="InterPro" id="IPR000160">
    <property type="entry name" value="GGDEF_dom"/>
</dbReference>
<evidence type="ECO:0000313" key="3">
    <source>
        <dbReference type="Proteomes" id="UP000199205"/>
    </source>
</evidence>
<dbReference type="NCBIfam" id="TIGR00254">
    <property type="entry name" value="GGDEF"/>
    <property type="match status" value="1"/>
</dbReference>
<accession>A0A1C3U4F6</accession>
<reference evidence="2 3" key="1">
    <citation type="submission" date="2016-08" db="EMBL/GenBank/DDBJ databases">
        <authorList>
            <person name="Seilhamer J.J."/>
        </authorList>
    </citation>
    <scope>NUCLEOTIDE SEQUENCE [LARGE SCALE GENOMIC DNA]</scope>
    <source>
        <strain evidence="2 3">P1-7</strain>
    </source>
</reference>
<dbReference type="InterPro" id="IPR052163">
    <property type="entry name" value="DGC-Regulatory_Protein"/>
</dbReference>
<evidence type="ECO:0000259" key="1">
    <source>
        <dbReference type="PROSITE" id="PS50887"/>
    </source>
</evidence>
<dbReference type="InterPro" id="IPR029787">
    <property type="entry name" value="Nucleotide_cyclase"/>
</dbReference>
<dbReference type="RefSeq" id="WP_047560706.1">
    <property type="nucleotide sequence ID" value="NZ_FMAF01000001.1"/>
</dbReference>
<dbReference type="CDD" id="cd01949">
    <property type="entry name" value="GGDEF"/>
    <property type="match status" value="1"/>
</dbReference>
<dbReference type="InterPro" id="IPR003018">
    <property type="entry name" value="GAF"/>
</dbReference>
<dbReference type="SUPFAM" id="SSF55781">
    <property type="entry name" value="GAF domain-like"/>
    <property type="match status" value="1"/>
</dbReference>
<dbReference type="Gene3D" id="3.30.450.40">
    <property type="match status" value="1"/>
</dbReference>
<feature type="domain" description="GGDEF" evidence="1">
    <location>
        <begin position="209"/>
        <end position="342"/>
    </location>
</feature>
<dbReference type="InterPro" id="IPR043128">
    <property type="entry name" value="Rev_trsase/Diguanyl_cyclase"/>
</dbReference>
<dbReference type="PANTHER" id="PTHR46663">
    <property type="entry name" value="DIGUANYLATE CYCLASE DGCT-RELATED"/>
    <property type="match status" value="1"/>
</dbReference>
<dbReference type="AlphaFoldDB" id="A0A1C3U4F6"/>
<dbReference type="InterPro" id="IPR029016">
    <property type="entry name" value="GAF-like_dom_sf"/>
</dbReference>
<dbReference type="EMBL" id="FMAF01000001">
    <property type="protein sequence ID" value="SCB10342.1"/>
    <property type="molecule type" value="Genomic_DNA"/>
</dbReference>
<organism evidence="2 3">
    <name type="scientific">Rhizobium lusitanum</name>
    <dbReference type="NCBI Taxonomy" id="293958"/>
    <lineage>
        <taxon>Bacteria</taxon>
        <taxon>Pseudomonadati</taxon>
        <taxon>Pseudomonadota</taxon>
        <taxon>Alphaproteobacteria</taxon>
        <taxon>Hyphomicrobiales</taxon>
        <taxon>Rhizobiaceae</taxon>
        <taxon>Rhizobium/Agrobacterium group</taxon>
        <taxon>Rhizobium</taxon>
    </lineage>
</organism>
<dbReference type="SMART" id="SM00267">
    <property type="entry name" value="GGDEF"/>
    <property type="match status" value="1"/>
</dbReference>
<dbReference type="SUPFAM" id="SSF55073">
    <property type="entry name" value="Nucleotide cyclase"/>
    <property type="match status" value="1"/>
</dbReference>
<dbReference type="SMART" id="SM00065">
    <property type="entry name" value="GAF"/>
    <property type="match status" value="1"/>
</dbReference>
<dbReference type="PANTHER" id="PTHR46663:SF4">
    <property type="entry name" value="DIGUANYLATE CYCLASE DGCT-RELATED"/>
    <property type="match status" value="1"/>
</dbReference>
<proteinExistence type="predicted"/>
<dbReference type="Gene3D" id="3.30.70.270">
    <property type="match status" value="1"/>
</dbReference>
<dbReference type="Pfam" id="PF00990">
    <property type="entry name" value="GGDEF"/>
    <property type="match status" value="1"/>
</dbReference>
<dbReference type="OrthoDB" id="315417at2"/>
<protein>
    <submittedName>
        <fullName evidence="2">Diguanylate cyclase (GGDEF) domain-containing protein</fullName>
    </submittedName>
</protein>
<name>A0A1C3U4F6_9HYPH</name>
<dbReference type="PROSITE" id="PS50887">
    <property type="entry name" value="GGDEF"/>
    <property type="match status" value="1"/>
</dbReference>
<sequence length="345" mass="37502">MGRLVRVPTNETQRLLAVRSLNAIHSSPTPELSVLAELARGVFGTPYAAINIIDEDWQRIAGQAGLEIAECSRDMSICTRVVFDDELLVIPDLAEDTELMVAPFVVEDPRFRFYAGAPVRLENGQPVGAFCILDQSPRRFSPSEEQSLLRFAQIASALLCLQKTNLLMGIAENGLRTAAMTDPLTRFFNRSALDAVVDGALSAAVAADRNFGVLYLDMDGFKSINDRFGHNVGDEILCEAAARIRSVIRTDDIVVRMGGDEFAIFVPAPPDRNALVSLSERLLMAFRAPFTVDGVSIFARLSIGAALAPNDGATRMLLLRNVDAALYQAKAAGRDRVAVFNAIDS</sequence>